<organism evidence="2 3">
    <name type="scientific">Mycena metata</name>
    <dbReference type="NCBI Taxonomy" id="1033252"/>
    <lineage>
        <taxon>Eukaryota</taxon>
        <taxon>Fungi</taxon>
        <taxon>Dikarya</taxon>
        <taxon>Basidiomycota</taxon>
        <taxon>Agaricomycotina</taxon>
        <taxon>Agaricomycetes</taxon>
        <taxon>Agaricomycetidae</taxon>
        <taxon>Agaricales</taxon>
        <taxon>Marasmiineae</taxon>
        <taxon>Mycenaceae</taxon>
        <taxon>Mycena</taxon>
    </lineage>
</organism>
<feature type="region of interest" description="Disordered" evidence="1">
    <location>
        <begin position="1"/>
        <end position="100"/>
    </location>
</feature>
<dbReference type="EMBL" id="JARKIB010000012">
    <property type="protein sequence ID" value="KAJ7773946.1"/>
    <property type="molecule type" value="Genomic_DNA"/>
</dbReference>
<evidence type="ECO:0000256" key="1">
    <source>
        <dbReference type="SAM" id="MobiDB-lite"/>
    </source>
</evidence>
<gene>
    <name evidence="2" type="ORF">B0H16DRAFT_1450763</name>
</gene>
<accession>A0AAD7JZP7</accession>
<dbReference type="AlphaFoldDB" id="A0AAD7JZP7"/>
<feature type="region of interest" description="Disordered" evidence="1">
    <location>
        <begin position="115"/>
        <end position="136"/>
    </location>
</feature>
<reference evidence="2" key="1">
    <citation type="submission" date="2023-03" db="EMBL/GenBank/DDBJ databases">
        <title>Massive genome expansion in bonnet fungi (Mycena s.s.) driven by repeated elements and novel gene families across ecological guilds.</title>
        <authorList>
            <consortium name="Lawrence Berkeley National Laboratory"/>
            <person name="Harder C.B."/>
            <person name="Miyauchi S."/>
            <person name="Viragh M."/>
            <person name="Kuo A."/>
            <person name="Thoen E."/>
            <person name="Andreopoulos B."/>
            <person name="Lu D."/>
            <person name="Skrede I."/>
            <person name="Drula E."/>
            <person name="Henrissat B."/>
            <person name="Morin E."/>
            <person name="Kohler A."/>
            <person name="Barry K."/>
            <person name="LaButti K."/>
            <person name="Morin E."/>
            <person name="Salamov A."/>
            <person name="Lipzen A."/>
            <person name="Mereny Z."/>
            <person name="Hegedus B."/>
            <person name="Baldrian P."/>
            <person name="Stursova M."/>
            <person name="Weitz H."/>
            <person name="Taylor A."/>
            <person name="Grigoriev I.V."/>
            <person name="Nagy L.G."/>
            <person name="Martin F."/>
            <person name="Kauserud H."/>
        </authorList>
    </citation>
    <scope>NUCLEOTIDE SEQUENCE</scope>
    <source>
        <strain evidence="2">CBHHK182m</strain>
    </source>
</reference>
<name>A0AAD7JZP7_9AGAR</name>
<sequence length="136" mass="14756">MATWTTGEVRNGAKVQGRQLVDGNVDSRGSPQASEGEDELEEEEGADRGAGAGKPAVPAIEALVPTPVVGKENTALTMDTEETTPQLGSGREQQRIREREGSWWTEQLTMCSPPGEHVRRRARQHGRNARYYGAVG</sequence>
<keyword evidence="3" id="KW-1185">Reference proteome</keyword>
<evidence type="ECO:0000313" key="2">
    <source>
        <dbReference type="EMBL" id="KAJ7773946.1"/>
    </source>
</evidence>
<evidence type="ECO:0000313" key="3">
    <source>
        <dbReference type="Proteomes" id="UP001215598"/>
    </source>
</evidence>
<feature type="compositionally biased region" description="Basic residues" evidence="1">
    <location>
        <begin position="118"/>
        <end position="128"/>
    </location>
</feature>
<proteinExistence type="predicted"/>
<dbReference type="Proteomes" id="UP001215598">
    <property type="component" value="Unassembled WGS sequence"/>
</dbReference>
<comment type="caution">
    <text evidence="2">The sequence shown here is derived from an EMBL/GenBank/DDBJ whole genome shotgun (WGS) entry which is preliminary data.</text>
</comment>
<feature type="compositionally biased region" description="Acidic residues" evidence="1">
    <location>
        <begin position="35"/>
        <end position="45"/>
    </location>
</feature>
<protein>
    <submittedName>
        <fullName evidence="2">Uncharacterized protein</fullName>
    </submittedName>
</protein>